<reference evidence="2" key="1">
    <citation type="journal article" date="2022" name="bioRxiv">
        <title>Sequencing and chromosome-scale assembly of the giantPleurodeles waltlgenome.</title>
        <authorList>
            <person name="Brown T."/>
            <person name="Elewa A."/>
            <person name="Iarovenko S."/>
            <person name="Subramanian E."/>
            <person name="Araus A.J."/>
            <person name="Petzold A."/>
            <person name="Susuki M."/>
            <person name="Suzuki K.-i.T."/>
            <person name="Hayashi T."/>
            <person name="Toyoda A."/>
            <person name="Oliveira C."/>
            <person name="Osipova E."/>
            <person name="Leigh N.D."/>
            <person name="Simon A."/>
            <person name="Yun M.H."/>
        </authorList>
    </citation>
    <scope>NUCLEOTIDE SEQUENCE</scope>
    <source>
        <strain evidence="2">20211129_DDA</strain>
        <tissue evidence="2">Liver</tissue>
    </source>
</reference>
<evidence type="ECO:0000256" key="1">
    <source>
        <dbReference type="SAM" id="MobiDB-lite"/>
    </source>
</evidence>
<dbReference type="AlphaFoldDB" id="A0AAV7QQL8"/>
<feature type="region of interest" description="Disordered" evidence="1">
    <location>
        <begin position="1"/>
        <end position="27"/>
    </location>
</feature>
<gene>
    <name evidence="2" type="ORF">NDU88_007009</name>
</gene>
<accession>A0AAV7QQL8</accession>
<sequence length="122" mass="13664">MTSLNNRHCSSLAARAVPRASSTSPPQKRGKILLEILKMPLVAPCMRINTHTLFDAAYVNYAAFVHPLLFLQNDTLLDVTPVRPLLYNPDLRTNAALLLLLLPRIRPPLAEVDVNSNFRAFF</sequence>
<dbReference type="Proteomes" id="UP001066276">
    <property type="component" value="Chromosome 6"/>
</dbReference>
<proteinExistence type="predicted"/>
<dbReference type="EMBL" id="JANPWB010000010">
    <property type="protein sequence ID" value="KAJ1140660.1"/>
    <property type="molecule type" value="Genomic_DNA"/>
</dbReference>
<evidence type="ECO:0000313" key="2">
    <source>
        <dbReference type="EMBL" id="KAJ1140660.1"/>
    </source>
</evidence>
<evidence type="ECO:0000313" key="3">
    <source>
        <dbReference type="Proteomes" id="UP001066276"/>
    </source>
</evidence>
<organism evidence="2 3">
    <name type="scientific">Pleurodeles waltl</name>
    <name type="common">Iberian ribbed newt</name>
    <dbReference type="NCBI Taxonomy" id="8319"/>
    <lineage>
        <taxon>Eukaryota</taxon>
        <taxon>Metazoa</taxon>
        <taxon>Chordata</taxon>
        <taxon>Craniata</taxon>
        <taxon>Vertebrata</taxon>
        <taxon>Euteleostomi</taxon>
        <taxon>Amphibia</taxon>
        <taxon>Batrachia</taxon>
        <taxon>Caudata</taxon>
        <taxon>Salamandroidea</taxon>
        <taxon>Salamandridae</taxon>
        <taxon>Pleurodelinae</taxon>
        <taxon>Pleurodeles</taxon>
    </lineage>
</organism>
<protein>
    <submittedName>
        <fullName evidence="2">Uncharacterized protein</fullName>
    </submittedName>
</protein>
<keyword evidence="3" id="KW-1185">Reference proteome</keyword>
<name>A0AAV7QQL8_PLEWA</name>
<comment type="caution">
    <text evidence="2">The sequence shown here is derived from an EMBL/GenBank/DDBJ whole genome shotgun (WGS) entry which is preliminary data.</text>
</comment>